<feature type="transmembrane region" description="Helical" evidence="10">
    <location>
        <begin position="20"/>
        <end position="40"/>
    </location>
</feature>
<evidence type="ECO:0000256" key="5">
    <source>
        <dbReference type="ARBA" id="ARBA00022692"/>
    </source>
</evidence>
<evidence type="ECO:0000256" key="6">
    <source>
        <dbReference type="ARBA" id="ARBA00022847"/>
    </source>
</evidence>
<dbReference type="InterPro" id="IPR050277">
    <property type="entry name" value="Sodium:Solute_Symporter"/>
</dbReference>
<dbReference type="GO" id="GO:0015123">
    <property type="term" value="F:acetate transmembrane transporter activity"/>
    <property type="evidence" value="ECO:0007669"/>
    <property type="project" value="TreeGrafter"/>
</dbReference>
<dbReference type="GO" id="GO:0006847">
    <property type="term" value="P:plasma membrane acetate transport"/>
    <property type="evidence" value="ECO:0007669"/>
    <property type="project" value="TreeGrafter"/>
</dbReference>
<name>D5KB68_9BACT</name>
<keyword evidence="4" id="KW-1003">Cell membrane</keyword>
<accession>D5KB68</accession>
<dbReference type="InterPro" id="IPR001734">
    <property type="entry name" value="Na/solute_symporter"/>
</dbReference>
<feature type="non-terminal residue" evidence="11">
    <location>
        <position position="172"/>
    </location>
</feature>
<organism evidence="11">
    <name type="scientific">uncultured Geobacter sp</name>
    <dbReference type="NCBI Taxonomy" id="186741"/>
    <lineage>
        <taxon>Bacteria</taxon>
        <taxon>Pseudomonadati</taxon>
        <taxon>Thermodesulfobacteriota</taxon>
        <taxon>Desulfuromonadia</taxon>
        <taxon>Geobacterales</taxon>
        <taxon>Geobacteraceae</taxon>
        <taxon>Geobacter</taxon>
        <taxon>environmental samples</taxon>
    </lineage>
</organism>
<evidence type="ECO:0000256" key="10">
    <source>
        <dbReference type="SAM" id="Phobius"/>
    </source>
</evidence>
<evidence type="ECO:0000256" key="1">
    <source>
        <dbReference type="ARBA" id="ARBA00004651"/>
    </source>
</evidence>
<dbReference type="Pfam" id="PF00474">
    <property type="entry name" value="SSF"/>
    <property type="match status" value="1"/>
</dbReference>
<evidence type="ECO:0000256" key="8">
    <source>
        <dbReference type="ARBA" id="ARBA00023136"/>
    </source>
</evidence>
<proteinExistence type="inferred from homology"/>
<keyword evidence="5 10" id="KW-0812">Transmembrane</keyword>
<gene>
    <name evidence="11" type="primary">aplI</name>
</gene>
<feature type="transmembrane region" description="Helical" evidence="10">
    <location>
        <begin position="61"/>
        <end position="80"/>
    </location>
</feature>
<dbReference type="InterPro" id="IPR038377">
    <property type="entry name" value="Na/Glc_symporter_sf"/>
</dbReference>
<dbReference type="PANTHER" id="PTHR48086">
    <property type="entry name" value="SODIUM/PROLINE SYMPORTER-RELATED"/>
    <property type="match status" value="1"/>
</dbReference>
<evidence type="ECO:0000313" key="11">
    <source>
        <dbReference type="EMBL" id="ADE61851.1"/>
    </source>
</evidence>
<evidence type="ECO:0000256" key="4">
    <source>
        <dbReference type="ARBA" id="ARBA00022475"/>
    </source>
</evidence>
<keyword evidence="6" id="KW-0769">Symport</keyword>
<evidence type="ECO:0000256" key="9">
    <source>
        <dbReference type="RuleBase" id="RU362091"/>
    </source>
</evidence>
<dbReference type="PROSITE" id="PS50283">
    <property type="entry name" value="NA_SOLUT_SYMP_3"/>
    <property type="match status" value="1"/>
</dbReference>
<reference evidence="11" key="1">
    <citation type="submission" date="2010-01" db="EMBL/GenBank/DDBJ databases">
        <title>Expression of acetate permease-like (apl) genes in subsurface communities of Geobacter species under fluctuating acetate concentrations.</title>
        <authorList>
            <person name="Elifantz H."/>
            <person name="N'Guessan L.A."/>
            <person name="Mouser P.J."/>
            <person name="Williams K.H."/>
            <person name="Wilkins M.J."/>
            <person name="Risso C."/>
            <person name="Holmes D.E."/>
            <person name="Long P.E."/>
            <person name="Lovley D.R."/>
        </authorList>
    </citation>
    <scope>NUCLEOTIDE SEQUENCE</scope>
</reference>
<keyword evidence="8 10" id="KW-0472">Membrane</keyword>
<dbReference type="AlphaFoldDB" id="D5KB68"/>
<protein>
    <submittedName>
        <fullName evidence="11">Putative acetate transporter</fullName>
    </submittedName>
</protein>
<dbReference type="GO" id="GO:0015293">
    <property type="term" value="F:symporter activity"/>
    <property type="evidence" value="ECO:0007669"/>
    <property type="project" value="UniProtKB-KW"/>
</dbReference>
<dbReference type="Gene3D" id="1.20.1730.10">
    <property type="entry name" value="Sodium/glucose cotransporter"/>
    <property type="match status" value="1"/>
</dbReference>
<evidence type="ECO:0000256" key="2">
    <source>
        <dbReference type="ARBA" id="ARBA00006434"/>
    </source>
</evidence>
<comment type="similarity">
    <text evidence="2 9">Belongs to the sodium:solute symporter (SSF) (TC 2.A.21) family.</text>
</comment>
<keyword evidence="7 10" id="KW-1133">Transmembrane helix</keyword>
<dbReference type="EMBL" id="GU559132">
    <property type="protein sequence ID" value="ADE61851.1"/>
    <property type="molecule type" value="Genomic_DNA"/>
</dbReference>
<keyword evidence="3" id="KW-0813">Transport</keyword>
<dbReference type="GO" id="GO:0005886">
    <property type="term" value="C:plasma membrane"/>
    <property type="evidence" value="ECO:0007669"/>
    <property type="project" value="UniProtKB-SubCell"/>
</dbReference>
<evidence type="ECO:0000256" key="3">
    <source>
        <dbReference type="ARBA" id="ARBA00022448"/>
    </source>
</evidence>
<sequence length="172" mass="18736">SAATFLGMSGLISLYGIDGFMYAVGPMFSFIAILLVIAEPCRNAGKYTLGDILSFRSSPKIVRAVAALSTVTVSIFYLIAQMAAPAIGRLVPGDVRPDLALRHRRLHVRGRADVLLHRHPAGHRRAVPKRRHIHLGRHPLLPVVTEDRARRGGALHGHRFHLLPDRPDGGAG</sequence>
<comment type="subcellular location">
    <subcellularLocation>
        <location evidence="1">Cell membrane</location>
        <topology evidence="1">Multi-pass membrane protein</topology>
    </subcellularLocation>
</comment>
<evidence type="ECO:0000256" key="7">
    <source>
        <dbReference type="ARBA" id="ARBA00022989"/>
    </source>
</evidence>
<feature type="non-terminal residue" evidence="11">
    <location>
        <position position="1"/>
    </location>
</feature>
<dbReference type="PANTHER" id="PTHR48086:SF6">
    <property type="entry name" value="CATION_ACETATE SYMPORTER ACTP"/>
    <property type="match status" value="1"/>
</dbReference>